<dbReference type="InterPro" id="IPR036397">
    <property type="entry name" value="RNaseH_sf"/>
</dbReference>
<name>A0A158PCU8_ANGCA</name>
<protein>
    <submittedName>
        <fullName evidence="3">PAZ domain-containing protein</fullName>
    </submittedName>
</protein>
<dbReference type="SUPFAM" id="SSF101690">
    <property type="entry name" value="PAZ domain"/>
    <property type="match status" value="1"/>
</dbReference>
<evidence type="ECO:0000313" key="2">
    <source>
        <dbReference type="Proteomes" id="UP000035642"/>
    </source>
</evidence>
<evidence type="ECO:0000313" key="3">
    <source>
        <dbReference type="WBParaSite" id="ACAC_0001312901-mRNA-1"/>
    </source>
</evidence>
<dbReference type="AlphaFoldDB" id="A0A158PCU8"/>
<dbReference type="InterPro" id="IPR036085">
    <property type="entry name" value="PAZ_dom_sf"/>
</dbReference>
<organism evidence="2 3">
    <name type="scientific">Angiostrongylus cantonensis</name>
    <name type="common">Rat lungworm</name>
    <dbReference type="NCBI Taxonomy" id="6313"/>
    <lineage>
        <taxon>Eukaryota</taxon>
        <taxon>Metazoa</taxon>
        <taxon>Ecdysozoa</taxon>
        <taxon>Nematoda</taxon>
        <taxon>Chromadorea</taxon>
        <taxon>Rhabditida</taxon>
        <taxon>Rhabditina</taxon>
        <taxon>Rhabditomorpha</taxon>
        <taxon>Strongyloidea</taxon>
        <taxon>Metastrongylidae</taxon>
        <taxon>Angiostrongylus</taxon>
    </lineage>
</organism>
<keyword evidence="2" id="KW-1185">Reference proteome</keyword>
<dbReference type="Gene3D" id="3.30.420.10">
    <property type="entry name" value="Ribonuclease H-like superfamily/Ribonuclease H"/>
    <property type="match status" value="1"/>
</dbReference>
<feature type="region of interest" description="Disordered" evidence="1">
    <location>
        <begin position="50"/>
        <end position="89"/>
    </location>
</feature>
<feature type="compositionally biased region" description="Low complexity" evidence="1">
    <location>
        <begin position="50"/>
        <end position="64"/>
    </location>
</feature>
<dbReference type="GO" id="GO:0003676">
    <property type="term" value="F:nucleic acid binding"/>
    <property type="evidence" value="ECO:0007669"/>
    <property type="project" value="InterPro"/>
</dbReference>
<dbReference type="PANTHER" id="PTHR22891">
    <property type="entry name" value="EUKARYOTIC TRANSLATION INITIATION FACTOR 2C"/>
    <property type="match status" value="1"/>
</dbReference>
<evidence type="ECO:0000256" key="1">
    <source>
        <dbReference type="SAM" id="MobiDB-lite"/>
    </source>
</evidence>
<proteinExistence type="predicted"/>
<sequence length="640" mass="72665">MDLLDNITSLMTKTEKERAGRPKKAAEVSCFDENGKASNNIVAVINPGKTSGASIATPSTSSTAPKVETMSSHPSSSAAGLPTKHRQEVGTDSKGGCDFLIHRRLPVEMNGVYMDLSRAPEFVRRYHIDVRKVVQGTLKDVTRGPKQDFSTQQRRRALFALFRQLVSDNLNHFGEDRCKHVYDLGNTFYSIGCKITEQNGEVVFKMKPSEIVSSSARAFLPRRCQQLLFTVQYAGQVRIKGLREDEEEGNVREACRFFEVLTSQCLYEGDSYNFANKFFESSVDKDVKIGEGKCVKSGFEKNVRMVSKDGELVAPVLQVKYKRSLRFPRLPLASERKAANMLNYYPLEPLVVEPAQRVSSKKLTGTLTGRMIQQARILPHELKKNNRRQLALARLAGVDNEYLHFDSLQPNGRGKLSWKLAERLPFYRQATVETLSIVILDIAVHRNQASVKCGGLNHMVSSTPVALGNRTYQRDMNGRLFSGKMFVAFELSHLAALNFYDRQNKKGKLQKNQRYIRDHFNVAFTRYFKEKKSLPAEVKEARDIRAVAEGMKDHNGAKTYSPRIIVIFVQSIRNYRITPASLVEERSDRFRAAELNVPSGTYVDTDIVNRHFREFIMRSQQSNIVGYFFLFAFFATFHVQ</sequence>
<reference evidence="3" key="2">
    <citation type="submission" date="2016-04" db="UniProtKB">
        <authorList>
            <consortium name="WormBaseParasite"/>
        </authorList>
    </citation>
    <scope>IDENTIFICATION</scope>
</reference>
<feature type="compositionally biased region" description="Polar residues" evidence="1">
    <location>
        <begin position="69"/>
        <end position="78"/>
    </location>
</feature>
<reference evidence="2" key="1">
    <citation type="submission" date="2012-09" db="EMBL/GenBank/DDBJ databases">
        <authorList>
            <person name="Martin A.A."/>
        </authorList>
    </citation>
    <scope>NUCLEOTIDE SEQUENCE</scope>
</reference>
<dbReference type="WBParaSite" id="ACAC_0001312901-mRNA-1">
    <property type="protein sequence ID" value="ACAC_0001312901-mRNA-1"/>
    <property type="gene ID" value="ACAC_0001312901"/>
</dbReference>
<dbReference type="Proteomes" id="UP000035642">
    <property type="component" value="Unassembled WGS sequence"/>
</dbReference>
<accession>A0A158PCU8</accession>
<dbReference type="STRING" id="6313.A0A158PCU8"/>